<keyword evidence="5 6" id="KW-0472">Membrane</keyword>
<dbReference type="EMBL" id="CAEZVC010000120">
    <property type="protein sequence ID" value="CAB4632493.1"/>
    <property type="molecule type" value="Genomic_DNA"/>
</dbReference>
<organism evidence="7">
    <name type="scientific">freshwater metagenome</name>
    <dbReference type="NCBI Taxonomy" id="449393"/>
    <lineage>
        <taxon>unclassified sequences</taxon>
        <taxon>metagenomes</taxon>
        <taxon>ecological metagenomes</taxon>
    </lineage>
</organism>
<evidence type="ECO:0000313" key="9">
    <source>
        <dbReference type="EMBL" id="CAB4712378.1"/>
    </source>
</evidence>
<accession>A0A6J6AMF7</accession>
<reference evidence="7" key="1">
    <citation type="submission" date="2020-05" db="EMBL/GenBank/DDBJ databases">
        <authorList>
            <person name="Chiriac C."/>
            <person name="Salcher M."/>
            <person name="Ghai R."/>
            <person name="Kavagutti S V."/>
        </authorList>
    </citation>
    <scope>NUCLEOTIDE SEQUENCE</scope>
</reference>
<evidence type="ECO:0000313" key="8">
    <source>
        <dbReference type="EMBL" id="CAB4632493.1"/>
    </source>
</evidence>
<feature type="transmembrane region" description="Helical" evidence="6">
    <location>
        <begin position="49"/>
        <end position="71"/>
    </location>
</feature>
<dbReference type="GO" id="GO:0005886">
    <property type="term" value="C:plasma membrane"/>
    <property type="evidence" value="ECO:0007669"/>
    <property type="project" value="UniProtKB-SubCell"/>
</dbReference>
<dbReference type="Pfam" id="PF03706">
    <property type="entry name" value="LPG_synthase_TM"/>
    <property type="match status" value="1"/>
</dbReference>
<protein>
    <submittedName>
        <fullName evidence="7">Unannotated protein</fullName>
    </submittedName>
</protein>
<feature type="transmembrane region" description="Helical" evidence="6">
    <location>
        <begin position="159"/>
        <end position="181"/>
    </location>
</feature>
<evidence type="ECO:0000256" key="4">
    <source>
        <dbReference type="ARBA" id="ARBA00022989"/>
    </source>
</evidence>
<feature type="transmembrane region" description="Helical" evidence="6">
    <location>
        <begin position="15"/>
        <end position="37"/>
    </location>
</feature>
<dbReference type="PANTHER" id="PTHR39087">
    <property type="entry name" value="UPF0104 MEMBRANE PROTEIN MJ1595"/>
    <property type="match status" value="1"/>
</dbReference>
<dbReference type="EMBL" id="CAFAAM010000102">
    <property type="protein sequence ID" value="CAB4805970.1"/>
    <property type="molecule type" value="Genomic_DNA"/>
</dbReference>
<feature type="transmembrane region" description="Helical" evidence="6">
    <location>
        <begin position="261"/>
        <end position="278"/>
    </location>
</feature>
<evidence type="ECO:0000313" key="7">
    <source>
        <dbReference type="EMBL" id="CAB4371449.1"/>
    </source>
</evidence>
<evidence type="ECO:0000313" key="10">
    <source>
        <dbReference type="EMBL" id="CAB4805970.1"/>
    </source>
</evidence>
<dbReference type="InterPro" id="IPR022791">
    <property type="entry name" value="L-PG_synthase/AglD"/>
</dbReference>
<proteinExistence type="predicted"/>
<evidence type="ECO:0000256" key="6">
    <source>
        <dbReference type="SAM" id="Phobius"/>
    </source>
</evidence>
<dbReference type="NCBIfam" id="TIGR00374">
    <property type="entry name" value="flippase-like domain"/>
    <property type="match status" value="1"/>
</dbReference>
<dbReference type="EMBL" id="CAEZXY010000055">
    <property type="protein sequence ID" value="CAB4712378.1"/>
    <property type="molecule type" value="Genomic_DNA"/>
</dbReference>
<name>A0A6J6AMF7_9ZZZZ</name>
<feature type="transmembrane region" description="Helical" evidence="6">
    <location>
        <begin position="315"/>
        <end position="332"/>
    </location>
</feature>
<gene>
    <name evidence="8" type="ORF">UFOPK1906_01562</name>
    <name evidence="9" type="ORF">UFOPK2624_01188</name>
    <name evidence="10" type="ORF">UFOPK3010_00865</name>
    <name evidence="7" type="ORF">UFOPK4201_00834</name>
</gene>
<keyword evidence="3 6" id="KW-0812">Transmembrane</keyword>
<evidence type="ECO:0000256" key="5">
    <source>
        <dbReference type="ARBA" id="ARBA00023136"/>
    </source>
</evidence>
<evidence type="ECO:0000256" key="3">
    <source>
        <dbReference type="ARBA" id="ARBA00022692"/>
    </source>
</evidence>
<dbReference type="EMBL" id="CAEUNJ010000030">
    <property type="protein sequence ID" value="CAB4371449.1"/>
    <property type="molecule type" value="Genomic_DNA"/>
</dbReference>
<dbReference type="AlphaFoldDB" id="A0A6J6AMF7"/>
<comment type="subcellular location">
    <subcellularLocation>
        <location evidence="1">Cell membrane</location>
        <topology evidence="1">Multi-pass membrane protein</topology>
    </subcellularLocation>
</comment>
<feature type="transmembrane region" description="Helical" evidence="6">
    <location>
        <begin position="125"/>
        <end position="153"/>
    </location>
</feature>
<sequence length="359" mass="37976">MAGSASTHQVSRLRILGRVLFLAVMAFAFYGLAPRLLDMWDQIPQLRTVSIYWFVAILLCEVGSYSCAWELTRVALPKVTWFVASTAQLTSNAVAKVVPGGAAIGAATGFRMLSVSGVDRGSAGAALAATSIISNGVLLCLPMVALVLSILGAPIPDGLIHVAWGGAALAIALFAFAFSLVRFDRPIQWFGQFVTAITSWINRRRGRTGGPTVEGIIRQRDQMVSSLGSRWRAALLAAVGNWLLDYFALVCALKACGVNPRLSLVLLAYAVAAVLGMIPITPGGVGFVEAGLTAMLVIAGVPGDKALLATLAYRIASYWLPLPAGLGAHFLFKHRFGQTSEHPDDGPSSEHGVHTHPAT</sequence>
<keyword evidence="2" id="KW-1003">Cell membrane</keyword>
<dbReference type="PANTHER" id="PTHR39087:SF2">
    <property type="entry name" value="UPF0104 MEMBRANE PROTEIN MJ1595"/>
    <property type="match status" value="1"/>
</dbReference>
<evidence type="ECO:0000256" key="2">
    <source>
        <dbReference type="ARBA" id="ARBA00022475"/>
    </source>
</evidence>
<feature type="transmembrane region" description="Helical" evidence="6">
    <location>
        <begin position="233"/>
        <end position="255"/>
    </location>
</feature>
<keyword evidence="4 6" id="KW-1133">Transmembrane helix</keyword>
<evidence type="ECO:0000256" key="1">
    <source>
        <dbReference type="ARBA" id="ARBA00004651"/>
    </source>
</evidence>